<dbReference type="Proteomes" id="UP000250003">
    <property type="component" value="Chromosome"/>
</dbReference>
<name>A0A2Z4U9L7_9FIRM</name>
<dbReference type="InterPro" id="IPR013780">
    <property type="entry name" value="Glyco_hydro_b"/>
</dbReference>
<dbReference type="PANTHER" id="PTHR43002">
    <property type="entry name" value="GLYCOGEN DEBRANCHING ENZYME"/>
    <property type="match status" value="1"/>
</dbReference>
<evidence type="ECO:0000313" key="1">
    <source>
        <dbReference type="EMBL" id="AWY97736.1"/>
    </source>
</evidence>
<organism evidence="1 2">
    <name type="scientific">Blautia argi</name>
    <dbReference type="NCBI Taxonomy" id="1912897"/>
    <lineage>
        <taxon>Bacteria</taxon>
        <taxon>Bacillati</taxon>
        <taxon>Bacillota</taxon>
        <taxon>Clostridia</taxon>
        <taxon>Lachnospirales</taxon>
        <taxon>Lachnospiraceae</taxon>
        <taxon>Blautia</taxon>
    </lineage>
</organism>
<gene>
    <name evidence="1" type="ORF">DQQ01_05770</name>
</gene>
<reference evidence="2" key="1">
    <citation type="submission" date="2018-06" db="EMBL/GenBank/DDBJ databases">
        <title>Description of Blautia argi sp. nov., a new anaerobic isolated from dog feces.</title>
        <authorList>
            <person name="Chang Y.-H."/>
            <person name="Paek J."/>
            <person name="Shin Y."/>
        </authorList>
    </citation>
    <scope>NUCLEOTIDE SEQUENCE [LARGE SCALE GENOMIC DNA]</scope>
    <source>
        <strain evidence="2">KCTC 15426</strain>
    </source>
</reference>
<keyword evidence="2" id="KW-1185">Reference proteome</keyword>
<dbReference type="AlphaFoldDB" id="A0A2Z4U9L7"/>
<sequence>MTEEKIQAVPGIPYRPGVEQTGKGHLFTAEVLPGSGAELLLYKEREGKSEVLRIPFLEESRRGNLLSLFVTGLPKREVQYNFCIDGVVKQDPYAQSLVKTPDFGKEEKEEPRSKYREEAFAWTDRGFLSKELSESVFYKVQVRSFTMHRSSKVRKRGTFAGMEEKIPYLQELGITGVLLMPAYEYRERLRLQIKGSPYKELQDEGQGRVNCWGYTGEACYFAPKAAFSASANPVKEFKHLVNALHGAGLECLMEFYFGRELPPSVMLDILRFWKCEYHIDGFHLMGERIPKELFMKDAFLAGSKLFFHDVDGREVFDGKKPFYKGTAEYNEGFLYCMRRLLKGEEGMIEEFMFRSRRNPLCSGVINYMADQDGFSMADMVSYEERHNEANGEENQDGIEYNCTWNCGAEGQTRKHSIRRLRLQQIKNAFALLLFSQGTPLIYQGDEWGNTQKGNNNVWCQDNELGWIDWSGIQGHEKIFTFVKKAIALRKENPVFHMKEEPRGIDYRALGYPDISYHSSQAWYVPKEKGLRCLGMMYCGDYCGQDRKFWFVAVNLHWVSHELALPGMSGEIFWQMVLRTDEEENGGFLEQQEMIKERTLVVPPRTIMILTGKQGEKTCGAGNILRRLQGTSF</sequence>
<dbReference type="Gene3D" id="2.60.40.1180">
    <property type="entry name" value="Golgi alpha-mannosidase II"/>
    <property type="match status" value="1"/>
</dbReference>
<dbReference type="EMBL" id="CP030280">
    <property type="protein sequence ID" value="AWY97736.1"/>
    <property type="molecule type" value="Genomic_DNA"/>
</dbReference>
<protein>
    <submittedName>
        <fullName evidence="1">Glycogen operon protein GlgX</fullName>
    </submittedName>
</protein>
<proteinExistence type="predicted"/>
<dbReference type="KEGG" id="blau:DQQ01_05770"/>
<evidence type="ECO:0000313" key="2">
    <source>
        <dbReference type="Proteomes" id="UP000250003"/>
    </source>
</evidence>
<accession>A0A2Z4U9L7</accession>
<dbReference type="InterPro" id="IPR017853">
    <property type="entry name" value="GH"/>
</dbReference>
<dbReference type="OrthoDB" id="9761875at2"/>
<dbReference type="SUPFAM" id="SSF51445">
    <property type="entry name" value="(Trans)glycosidases"/>
    <property type="match status" value="1"/>
</dbReference>
<dbReference type="Gene3D" id="3.20.20.80">
    <property type="entry name" value="Glycosidases"/>
    <property type="match status" value="2"/>
</dbReference>
<dbReference type="RefSeq" id="WP_111919159.1">
    <property type="nucleotide sequence ID" value="NZ_CAUWHR010000001.1"/>
</dbReference>
<dbReference type="SUPFAM" id="SSF51011">
    <property type="entry name" value="Glycosyl hydrolase domain"/>
    <property type="match status" value="1"/>
</dbReference>